<dbReference type="InterPro" id="IPR038766">
    <property type="entry name" value="Membrane_comp_ABC_pdt"/>
</dbReference>
<evidence type="ECO:0000256" key="6">
    <source>
        <dbReference type="SAM" id="Phobius"/>
    </source>
</evidence>
<feature type="transmembrane region" description="Helical" evidence="6">
    <location>
        <begin position="453"/>
        <end position="476"/>
    </location>
</feature>
<dbReference type="EMBL" id="JBHUEA010000002">
    <property type="protein sequence ID" value="MFD1720315.1"/>
    <property type="molecule type" value="Genomic_DNA"/>
</dbReference>
<sequence>MGLLRLALAGLWWRRGTSALLLVVALFTTTAAAAAPSYAASARDAVLQAALLRAPVGERGTGITASTTVVGEPSTAALEAAVRDAFSGPARAAYPRPVLELSVVQRAADAQAAGAPYVSVVDRAGVCDALTITAGRCLRESERTGVVIDEATARAQRLRVGSTIGVAGIGLRGPTVDLKVVGIARKTDASAPYWFGGDDASGPVALQVWAPRSYFSALRAQPGDQVTATADLALETGRVHAESIDAFSRSVGGAVRALRSAPGTPTVSTGIDSVVSAGLASSTLVLVPIVVTIAELLALGWFLLHTLIGGAAEARGAEVALGKVRGLTGGRTLLLVLLEPTLLLAAAVPLGVLIATAVEHAFVPGVLGADVDVRVGWTSWLAAIGAAAGGLLATAAASLGVFRRPVLEQWRRTSRTPSRRGLVVEIVLVVLAVAGVVQLRLSGALAAGSANGIALLAPMLLLVAGALVASRLLVLLARLGFGPTRATGAVAAFVGLRQLVRRPAGRRTFGVVAVAVALAVYALSSVVVTGENRDQRALTDVGAPTVLHIEPDPRTAARIASVDPDGRSATAVAEVPIDASTSSDLFGTGASTTASPVMLVVDPGPFAAVAHWRSDFGSAPLARLTRPLAAPAPAAPRITGTALRMAVTGRTVPDGLTLQADLVDPRGTSVTAALGTLQPGARSYTAAVPACADGCALRRIYVTRSSLSAGLLTVRFTVTGAEGVTDGAPAPARPAITAVRWAPLNPLPPGQVTPAERLDTTSRGLDVAVNVSGSPSPTAPGFGGVAGAPDVVPGLVAQAIRGGASSLTVLTPDRAALPLRPVGQVSVLPRVGDAGVVVARDWLLAASPGGAALSQPDQVWIGPDAPSDTVQRLRAAGVQVLSIDRAAQRAQVLAAEGPAFASALILASGATAVLLAVFAVVLGLVLLARRRVFELSAMRALGIRRRSLLGTLLVEQAALVITATATGLVLALVSVQLALPAVPAYADQPPFPAFVVDQPVGLLLAVAGGVALLLIAAVAITGAALVRSASVVRLREAEQ</sequence>
<keyword evidence="10" id="KW-1185">Reference proteome</keyword>
<evidence type="ECO:0000313" key="10">
    <source>
        <dbReference type="Proteomes" id="UP001597347"/>
    </source>
</evidence>
<feature type="chain" id="PRO_5047187360" evidence="7">
    <location>
        <begin position="35"/>
        <end position="1039"/>
    </location>
</feature>
<keyword evidence="2" id="KW-1003">Cell membrane</keyword>
<accession>A0ABW4LA14</accession>
<evidence type="ECO:0000259" key="8">
    <source>
        <dbReference type="Pfam" id="PF02687"/>
    </source>
</evidence>
<comment type="subcellular location">
    <subcellularLocation>
        <location evidence="1">Cell membrane</location>
        <topology evidence="1">Multi-pass membrane protein</topology>
    </subcellularLocation>
</comment>
<dbReference type="InterPro" id="IPR003838">
    <property type="entry name" value="ABC3_permease_C"/>
</dbReference>
<evidence type="ECO:0000256" key="4">
    <source>
        <dbReference type="ARBA" id="ARBA00022989"/>
    </source>
</evidence>
<evidence type="ECO:0000313" key="9">
    <source>
        <dbReference type="EMBL" id="MFD1720315.1"/>
    </source>
</evidence>
<feature type="transmembrane region" description="Helical" evidence="6">
    <location>
        <begin position="899"/>
        <end position="927"/>
    </location>
</feature>
<dbReference type="PANTHER" id="PTHR30287:SF2">
    <property type="entry name" value="BLL1001 PROTEIN"/>
    <property type="match status" value="1"/>
</dbReference>
<evidence type="ECO:0000256" key="5">
    <source>
        <dbReference type="ARBA" id="ARBA00023136"/>
    </source>
</evidence>
<feature type="transmembrane region" description="Helical" evidence="6">
    <location>
        <begin position="422"/>
        <end position="441"/>
    </location>
</feature>
<dbReference type="Proteomes" id="UP001597347">
    <property type="component" value="Unassembled WGS sequence"/>
</dbReference>
<feature type="transmembrane region" description="Helical" evidence="6">
    <location>
        <begin position="948"/>
        <end position="979"/>
    </location>
</feature>
<comment type="caution">
    <text evidence="9">The sequence shown here is derived from an EMBL/GenBank/DDBJ whole genome shotgun (WGS) entry which is preliminary data.</text>
</comment>
<evidence type="ECO:0000256" key="7">
    <source>
        <dbReference type="SAM" id="SignalP"/>
    </source>
</evidence>
<feature type="transmembrane region" description="Helical" evidence="6">
    <location>
        <begin position="508"/>
        <end position="528"/>
    </location>
</feature>
<feature type="transmembrane region" description="Helical" evidence="6">
    <location>
        <begin position="377"/>
        <end position="402"/>
    </location>
</feature>
<keyword evidence="5 6" id="KW-0472">Membrane</keyword>
<dbReference type="Pfam" id="PF02687">
    <property type="entry name" value="FtsX"/>
    <property type="match status" value="1"/>
</dbReference>
<keyword evidence="4 6" id="KW-1133">Transmembrane helix</keyword>
<dbReference type="RefSeq" id="WP_377931517.1">
    <property type="nucleotide sequence ID" value="NZ_JBHUEA010000002.1"/>
</dbReference>
<evidence type="ECO:0000256" key="1">
    <source>
        <dbReference type="ARBA" id="ARBA00004651"/>
    </source>
</evidence>
<gene>
    <name evidence="9" type="ORF">ACFSBI_02035</name>
</gene>
<proteinExistence type="predicted"/>
<feature type="transmembrane region" description="Helical" evidence="6">
    <location>
        <begin position="999"/>
        <end position="1026"/>
    </location>
</feature>
<keyword evidence="7" id="KW-0732">Signal</keyword>
<name>A0ABW4LA14_9MICO</name>
<dbReference type="PANTHER" id="PTHR30287">
    <property type="entry name" value="MEMBRANE COMPONENT OF PREDICTED ABC SUPERFAMILY METABOLITE UPTAKE TRANSPORTER"/>
    <property type="match status" value="1"/>
</dbReference>
<reference evidence="10" key="1">
    <citation type="journal article" date="2019" name="Int. J. Syst. Evol. Microbiol.">
        <title>The Global Catalogue of Microorganisms (GCM) 10K type strain sequencing project: providing services to taxonomists for standard genome sequencing and annotation.</title>
        <authorList>
            <consortium name="The Broad Institute Genomics Platform"/>
            <consortium name="The Broad Institute Genome Sequencing Center for Infectious Disease"/>
            <person name="Wu L."/>
            <person name="Ma J."/>
        </authorList>
    </citation>
    <scope>NUCLEOTIDE SEQUENCE [LARGE SCALE GENOMIC DNA]</scope>
    <source>
        <strain evidence="10">CGMCC 1.12471</strain>
    </source>
</reference>
<organism evidence="9 10">
    <name type="scientific">Amnibacterium endophyticum</name>
    <dbReference type="NCBI Taxonomy" id="2109337"/>
    <lineage>
        <taxon>Bacteria</taxon>
        <taxon>Bacillati</taxon>
        <taxon>Actinomycetota</taxon>
        <taxon>Actinomycetes</taxon>
        <taxon>Micrococcales</taxon>
        <taxon>Microbacteriaceae</taxon>
        <taxon>Amnibacterium</taxon>
    </lineage>
</organism>
<feature type="transmembrane region" description="Helical" evidence="6">
    <location>
        <begin position="333"/>
        <end position="357"/>
    </location>
</feature>
<feature type="transmembrane region" description="Helical" evidence="6">
    <location>
        <begin position="285"/>
        <end position="312"/>
    </location>
</feature>
<protein>
    <submittedName>
        <fullName evidence="9">FtsX-like permease family protein</fullName>
    </submittedName>
</protein>
<feature type="signal peptide" evidence="7">
    <location>
        <begin position="1"/>
        <end position="34"/>
    </location>
</feature>
<evidence type="ECO:0000256" key="2">
    <source>
        <dbReference type="ARBA" id="ARBA00022475"/>
    </source>
</evidence>
<feature type="domain" description="ABC3 transporter permease C-terminal" evidence="8">
    <location>
        <begin position="910"/>
        <end position="1020"/>
    </location>
</feature>
<evidence type="ECO:0000256" key="3">
    <source>
        <dbReference type="ARBA" id="ARBA00022692"/>
    </source>
</evidence>
<keyword evidence="3 6" id="KW-0812">Transmembrane</keyword>